<keyword evidence="5 6" id="KW-0472">Membrane</keyword>
<dbReference type="InterPro" id="IPR003377">
    <property type="entry name" value="Cornichon"/>
</dbReference>
<dbReference type="EMBL" id="LFYR01000958">
    <property type="protein sequence ID" value="KMZ66724.1"/>
    <property type="molecule type" value="Genomic_DNA"/>
</dbReference>
<organism evidence="7 8">
    <name type="scientific">Zostera marina</name>
    <name type="common">Eelgrass</name>
    <dbReference type="NCBI Taxonomy" id="29655"/>
    <lineage>
        <taxon>Eukaryota</taxon>
        <taxon>Viridiplantae</taxon>
        <taxon>Streptophyta</taxon>
        <taxon>Embryophyta</taxon>
        <taxon>Tracheophyta</taxon>
        <taxon>Spermatophyta</taxon>
        <taxon>Magnoliopsida</taxon>
        <taxon>Liliopsida</taxon>
        <taxon>Zosteraceae</taxon>
        <taxon>Zostera</taxon>
    </lineage>
</organism>
<name>A0A0K9PCM6_ZOSMR</name>
<keyword evidence="8" id="KW-1185">Reference proteome</keyword>
<keyword evidence="4 6" id="KW-1133">Transmembrane helix</keyword>
<comment type="caution">
    <text evidence="7">The sequence shown here is derived from an EMBL/GenBank/DDBJ whole genome shotgun (WGS) entry which is preliminary data.</text>
</comment>
<protein>
    <submittedName>
        <fullName evidence="7">ER-derived vesicles protein ERV14</fullName>
    </submittedName>
</protein>
<evidence type="ECO:0000256" key="6">
    <source>
        <dbReference type="SAM" id="Phobius"/>
    </source>
</evidence>
<comment type="similarity">
    <text evidence="2">Belongs to the cornichon family.</text>
</comment>
<dbReference type="OrthoDB" id="434393at2759"/>
<evidence type="ECO:0000256" key="4">
    <source>
        <dbReference type="ARBA" id="ARBA00022989"/>
    </source>
</evidence>
<evidence type="ECO:0000313" key="7">
    <source>
        <dbReference type="EMBL" id="KMZ66724.1"/>
    </source>
</evidence>
<dbReference type="GO" id="GO:0005102">
    <property type="term" value="F:signaling receptor binding"/>
    <property type="evidence" value="ECO:0000318"/>
    <property type="project" value="GO_Central"/>
</dbReference>
<reference evidence="8" key="1">
    <citation type="journal article" date="2016" name="Nature">
        <title>The genome of the seagrass Zostera marina reveals angiosperm adaptation to the sea.</title>
        <authorList>
            <person name="Olsen J.L."/>
            <person name="Rouze P."/>
            <person name="Verhelst B."/>
            <person name="Lin Y.-C."/>
            <person name="Bayer T."/>
            <person name="Collen J."/>
            <person name="Dattolo E."/>
            <person name="De Paoli E."/>
            <person name="Dittami S."/>
            <person name="Maumus F."/>
            <person name="Michel G."/>
            <person name="Kersting A."/>
            <person name="Lauritano C."/>
            <person name="Lohaus R."/>
            <person name="Toepel M."/>
            <person name="Tonon T."/>
            <person name="Vanneste K."/>
            <person name="Amirebrahimi M."/>
            <person name="Brakel J."/>
            <person name="Bostroem C."/>
            <person name="Chovatia M."/>
            <person name="Grimwood J."/>
            <person name="Jenkins J.W."/>
            <person name="Jueterbock A."/>
            <person name="Mraz A."/>
            <person name="Stam W.T."/>
            <person name="Tice H."/>
            <person name="Bornberg-Bauer E."/>
            <person name="Green P.J."/>
            <person name="Pearson G.A."/>
            <person name="Procaccini G."/>
            <person name="Duarte C.M."/>
            <person name="Schmutz J."/>
            <person name="Reusch T.B.H."/>
            <person name="Van de Peer Y."/>
        </authorList>
    </citation>
    <scope>NUCLEOTIDE SEQUENCE [LARGE SCALE GENOMIC DNA]</scope>
    <source>
        <strain evidence="8">cv. Finnish</strain>
    </source>
</reference>
<dbReference type="OMA" id="HKKECFI"/>
<dbReference type="Proteomes" id="UP000036987">
    <property type="component" value="Unassembled WGS sequence"/>
</dbReference>
<proteinExistence type="inferred from homology"/>
<comment type="subcellular location">
    <subcellularLocation>
        <location evidence="1">Membrane</location>
        <topology evidence="1">Multi-pass membrane protein</topology>
    </subcellularLocation>
</comment>
<dbReference type="GO" id="GO:0016020">
    <property type="term" value="C:membrane"/>
    <property type="evidence" value="ECO:0007669"/>
    <property type="project" value="UniProtKB-SubCell"/>
</dbReference>
<evidence type="ECO:0000256" key="3">
    <source>
        <dbReference type="ARBA" id="ARBA00022692"/>
    </source>
</evidence>
<sequence length="135" mass="16262">MFGFIFLWLLVFFLLIFLISLVVYQLMCLADLEFDYINPYDSSARINRVVLPEFALQAALTLLFLLSWHWGMFLICVPNLYYNVTQYQKKKHLVDVTEIFNQLNMEKKIRLIKTVYLIVLLFMSMFWLIWDIVED</sequence>
<dbReference type="GO" id="GO:0016192">
    <property type="term" value="P:vesicle-mediated transport"/>
    <property type="evidence" value="ECO:0007669"/>
    <property type="project" value="InterPro"/>
</dbReference>
<feature type="transmembrane region" description="Helical" evidence="6">
    <location>
        <begin position="54"/>
        <end position="82"/>
    </location>
</feature>
<feature type="transmembrane region" description="Helical" evidence="6">
    <location>
        <begin position="111"/>
        <end position="130"/>
    </location>
</feature>
<gene>
    <name evidence="7" type="ORF">ZOSMA_28G00840</name>
</gene>
<evidence type="ECO:0000256" key="1">
    <source>
        <dbReference type="ARBA" id="ARBA00004141"/>
    </source>
</evidence>
<dbReference type="AlphaFoldDB" id="A0A0K9PCM6"/>
<dbReference type="STRING" id="29655.A0A0K9PCM6"/>
<accession>A0A0K9PCM6</accession>
<evidence type="ECO:0000313" key="8">
    <source>
        <dbReference type="Proteomes" id="UP000036987"/>
    </source>
</evidence>
<dbReference type="PANTHER" id="PTHR12290">
    <property type="entry name" value="CORNICHON-RELATED"/>
    <property type="match status" value="1"/>
</dbReference>
<evidence type="ECO:0000256" key="2">
    <source>
        <dbReference type="ARBA" id="ARBA00010095"/>
    </source>
</evidence>
<dbReference type="SMART" id="SM01398">
    <property type="entry name" value="Cornichon"/>
    <property type="match status" value="1"/>
</dbReference>
<dbReference type="Pfam" id="PF03311">
    <property type="entry name" value="Cornichon"/>
    <property type="match status" value="1"/>
</dbReference>
<keyword evidence="3 6" id="KW-0812">Transmembrane</keyword>
<evidence type="ECO:0000256" key="5">
    <source>
        <dbReference type="ARBA" id="ARBA00023136"/>
    </source>
</evidence>